<feature type="binding site" evidence="10">
    <location>
        <begin position="191"/>
        <end position="193"/>
    </location>
    <ligand>
        <name>substrate</name>
    </ligand>
</feature>
<comment type="cofactor">
    <cofactor evidence="10 13">
        <name>a divalent metal cation</name>
        <dbReference type="ChEBI" id="CHEBI:60240"/>
    </cofactor>
    <text evidence="10 13">Binds 1 divalent metal cation per subunit.</text>
</comment>
<dbReference type="PANTHER" id="PTHR11749">
    <property type="entry name" value="RIBULOSE-5-PHOSPHATE-3-EPIMERASE"/>
    <property type="match status" value="1"/>
</dbReference>
<dbReference type="AlphaFoldDB" id="A0A1I2TMN0"/>
<evidence type="ECO:0000256" key="11">
    <source>
        <dbReference type="PIRNR" id="PIRNR001461"/>
    </source>
</evidence>
<feature type="binding site" evidence="10 13">
    <location>
        <position position="51"/>
    </location>
    <ligand>
        <name>a divalent metal cation</name>
        <dbReference type="ChEBI" id="CHEBI:60240"/>
    </ligand>
</feature>
<keyword evidence="13" id="KW-0464">Manganese</keyword>
<evidence type="ECO:0000256" key="4">
    <source>
        <dbReference type="ARBA" id="ARBA00001947"/>
    </source>
</evidence>
<evidence type="ECO:0000313" key="16">
    <source>
        <dbReference type="Proteomes" id="UP000199065"/>
    </source>
</evidence>
<evidence type="ECO:0000256" key="6">
    <source>
        <dbReference type="ARBA" id="ARBA00009541"/>
    </source>
</evidence>
<comment type="cofactor">
    <cofactor evidence="3">
        <name>Co(2+)</name>
        <dbReference type="ChEBI" id="CHEBI:48828"/>
    </cofactor>
</comment>
<comment type="catalytic activity">
    <reaction evidence="1 10 11">
        <text>D-ribulose 5-phosphate = D-xylulose 5-phosphate</text>
        <dbReference type="Rhea" id="RHEA:13677"/>
        <dbReference type="ChEBI" id="CHEBI:57737"/>
        <dbReference type="ChEBI" id="CHEBI:58121"/>
        <dbReference type="EC" id="5.1.3.1"/>
    </reaction>
</comment>
<gene>
    <name evidence="10" type="primary">rpe</name>
    <name evidence="15" type="ORF">SAMN05660282_01551</name>
</gene>
<dbReference type="STRING" id="185761.SAMN05660282_01551"/>
<evidence type="ECO:0000256" key="12">
    <source>
        <dbReference type="PIRSR" id="PIRSR001461-1"/>
    </source>
</evidence>
<feature type="active site" description="Proton acceptor" evidence="10 12">
    <location>
        <position position="51"/>
    </location>
</feature>
<feature type="binding site" evidence="10 13">
    <location>
        <position position="82"/>
    </location>
    <ligand>
        <name>a divalent metal cation</name>
        <dbReference type="ChEBI" id="CHEBI:60240"/>
    </ligand>
</feature>
<dbReference type="InterPro" id="IPR026019">
    <property type="entry name" value="Ribul_P_3_epim"/>
</dbReference>
<feature type="binding site" evidence="10 13">
    <location>
        <position position="191"/>
    </location>
    <ligand>
        <name>a divalent metal cation</name>
        <dbReference type="ChEBI" id="CHEBI:60240"/>
    </ligand>
</feature>
<dbReference type="GO" id="GO:0004750">
    <property type="term" value="F:D-ribulose-phosphate 3-epimerase activity"/>
    <property type="evidence" value="ECO:0007669"/>
    <property type="project" value="UniProtKB-UniRule"/>
</dbReference>
<evidence type="ECO:0000256" key="13">
    <source>
        <dbReference type="PIRSR" id="PIRSR001461-2"/>
    </source>
</evidence>
<dbReference type="GO" id="GO:0005737">
    <property type="term" value="C:cytoplasm"/>
    <property type="evidence" value="ECO:0007669"/>
    <property type="project" value="UniProtKB-ARBA"/>
</dbReference>
<dbReference type="PROSITE" id="PS01086">
    <property type="entry name" value="RIBUL_P_3_EPIMER_2"/>
    <property type="match status" value="1"/>
</dbReference>
<dbReference type="FunFam" id="3.20.20.70:FF:000004">
    <property type="entry name" value="Ribulose-phosphate 3-epimerase"/>
    <property type="match status" value="1"/>
</dbReference>
<evidence type="ECO:0000256" key="9">
    <source>
        <dbReference type="ARBA" id="ARBA00023235"/>
    </source>
</evidence>
<dbReference type="OrthoDB" id="1645589at2"/>
<feature type="binding site" evidence="10 14">
    <location>
        <begin position="158"/>
        <end position="161"/>
    </location>
    <ligand>
        <name>substrate</name>
    </ligand>
</feature>
<organism evidence="15 16">
    <name type="scientific">Corynebacterium spheniscorum</name>
    <dbReference type="NCBI Taxonomy" id="185761"/>
    <lineage>
        <taxon>Bacteria</taxon>
        <taxon>Bacillati</taxon>
        <taxon>Actinomycetota</taxon>
        <taxon>Actinomycetes</taxon>
        <taxon>Mycobacteriales</taxon>
        <taxon>Corynebacteriaceae</taxon>
        <taxon>Corynebacterium</taxon>
    </lineage>
</organism>
<sequence>MTTPTNNPTATPGTPNASNAPIIAPSILAANFAHLDREIEAISNADWIHVDIMDGHFVPNLSFGPDVTATVNKLTDKTLDVHLMIENPEKWVERYIEAGADTVIFHVEATNNPAALADRIRELGARSAFSLRPGTPIEDYLDILEHFDEVLIMSVEPGFGGQSFMPDQLEKVRTLRRIIDEKGLDITIEIDGGISLDTIAAAAEAGCDAFVAGSAVYKAEDPNQMIQELRNTAAAVR</sequence>
<comment type="cofactor">
    <cofactor evidence="4">
        <name>Zn(2+)</name>
        <dbReference type="ChEBI" id="CHEBI:29105"/>
    </cofactor>
</comment>
<feature type="binding site" evidence="10 14">
    <location>
        <position position="82"/>
    </location>
    <ligand>
        <name>substrate</name>
    </ligand>
</feature>
<name>A0A1I2TMN0_9CORY</name>
<dbReference type="CDD" id="cd00429">
    <property type="entry name" value="RPE"/>
    <property type="match status" value="1"/>
</dbReference>
<feature type="binding site" evidence="14">
    <location>
        <position position="193"/>
    </location>
    <ligand>
        <name>substrate</name>
    </ligand>
</feature>
<feature type="binding site" evidence="10 13">
    <location>
        <position position="49"/>
    </location>
    <ligand>
        <name>a divalent metal cation</name>
        <dbReference type="ChEBI" id="CHEBI:60240"/>
    </ligand>
</feature>
<dbReference type="InterPro" id="IPR000056">
    <property type="entry name" value="Ribul_P_3_epim-like"/>
</dbReference>
<dbReference type="RefSeq" id="WP_092286119.1">
    <property type="nucleotide sequence ID" value="NZ_FOPJ01000009.1"/>
</dbReference>
<accession>A0A1I2TMN0</accession>
<evidence type="ECO:0000256" key="14">
    <source>
        <dbReference type="PIRSR" id="PIRSR001461-3"/>
    </source>
</evidence>
<dbReference type="GO" id="GO:0006098">
    <property type="term" value="P:pentose-phosphate shunt"/>
    <property type="evidence" value="ECO:0007669"/>
    <property type="project" value="UniProtKB-UniRule"/>
</dbReference>
<proteinExistence type="inferred from homology"/>
<protein>
    <recommendedName>
        <fullName evidence="7 10">Ribulose-phosphate 3-epimerase</fullName>
        <ecNumber evidence="7 10">5.1.3.1</ecNumber>
    </recommendedName>
</protein>
<evidence type="ECO:0000256" key="3">
    <source>
        <dbReference type="ARBA" id="ARBA00001941"/>
    </source>
</evidence>
<dbReference type="InterPro" id="IPR011060">
    <property type="entry name" value="RibuloseP-bd_barrel"/>
</dbReference>
<dbReference type="NCBIfam" id="NF004076">
    <property type="entry name" value="PRK05581.1-4"/>
    <property type="match status" value="1"/>
</dbReference>
<evidence type="ECO:0000256" key="1">
    <source>
        <dbReference type="ARBA" id="ARBA00001782"/>
    </source>
</evidence>
<dbReference type="HAMAP" id="MF_02227">
    <property type="entry name" value="RPE"/>
    <property type="match status" value="1"/>
</dbReference>
<evidence type="ECO:0000256" key="2">
    <source>
        <dbReference type="ARBA" id="ARBA00001936"/>
    </source>
</evidence>
<dbReference type="EMBL" id="FOPJ01000009">
    <property type="protein sequence ID" value="SFG66215.1"/>
    <property type="molecule type" value="Genomic_DNA"/>
</dbReference>
<comment type="function">
    <text evidence="10">Catalyzes the reversible epimerization of D-ribulose 5-phosphate to D-xylulose 5-phosphate.</text>
</comment>
<dbReference type="Gene3D" id="3.20.20.70">
    <property type="entry name" value="Aldolase class I"/>
    <property type="match status" value="1"/>
</dbReference>
<dbReference type="PROSITE" id="PS01085">
    <property type="entry name" value="RIBUL_P_3_EPIMER_1"/>
    <property type="match status" value="1"/>
</dbReference>
<dbReference type="Pfam" id="PF00834">
    <property type="entry name" value="Ribul_P_3_epim"/>
    <property type="match status" value="1"/>
</dbReference>
<keyword evidence="9 10" id="KW-0413">Isomerase</keyword>
<reference evidence="15 16" key="1">
    <citation type="submission" date="2016-10" db="EMBL/GenBank/DDBJ databases">
        <authorList>
            <person name="de Groot N.N."/>
        </authorList>
    </citation>
    <scope>NUCLEOTIDE SEQUENCE [LARGE SCALE GENOMIC DNA]</scope>
    <source>
        <strain>J11</strain>
        <strain evidence="16">PG 39</strain>
    </source>
</reference>
<comment type="similarity">
    <text evidence="6 10 11">Belongs to the ribulose-phosphate 3-epimerase family.</text>
</comment>
<keyword evidence="13" id="KW-0170">Cobalt</keyword>
<feature type="binding site" evidence="10 14">
    <location>
        <position position="26"/>
    </location>
    <ligand>
        <name>substrate</name>
    </ligand>
</feature>
<keyword evidence="8 10" id="KW-0479">Metal-binding</keyword>
<evidence type="ECO:0000256" key="5">
    <source>
        <dbReference type="ARBA" id="ARBA00001954"/>
    </source>
</evidence>
<feature type="binding site" evidence="10 14">
    <location>
        <begin position="213"/>
        <end position="214"/>
    </location>
    <ligand>
        <name>substrate</name>
    </ligand>
</feature>
<comment type="pathway">
    <text evidence="10">Carbohydrate degradation.</text>
</comment>
<dbReference type="PIRSF" id="PIRSF001461">
    <property type="entry name" value="RPE"/>
    <property type="match status" value="1"/>
</dbReference>
<evidence type="ECO:0000256" key="7">
    <source>
        <dbReference type="ARBA" id="ARBA00013188"/>
    </source>
</evidence>
<dbReference type="Proteomes" id="UP000199065">
    <property type="component" value="Unassembled WGS sequence"/>
</dbReference>
<dbReference type="NCBIfam" id="TIGR01163">
    <property type="entry name" value="rpe"/>
    <property type="match status" value="1"/>
</dbReference>
<evidence type="ECO:0000313" key="15">
    <source>
        <dbReference type="EMBL" id="SFG66215.1"/>
    </source>
</evidence>
<dbReference type="EC" id="5.1.3.1" evidence="7 10"/>
<keyword evidence="10 11" id="KW-0119">Carbohydrate metabolism</keyword>
<keyword evidence="13" id="KW-0862">Zinc</keyword>
<dbReference type="GO" id="GO:0019323">
    <property type="term" value="P:pentose catabolic process"/>
    <property type="evidence" value="ECO:0007669"/>
    <property type="project" value="UniProtKB-UniRule"/>
</dbReference>
<comment type="cofactor">
    <cofactor evidence="2">
        <name>Mn(2+)</name>
        <dbReference type="ChEBI" id="CHEBI:29035"/>
    </cofactor>
</comment>
<comment type="cofactor">
    <cofactor evidence="5">
        <name>Fe(2+)</name>
        <dbReference type="ChEBI" id="CHEBI:29033"/>
    </cofactor>
</comment>
<dbReference type="GO" id="GO:0046872">
    <property type="term" value="F:metal ion binding"/>
    <property type="evidence" value="ECO:0007669"/>
    <property type="project" value="UniProtKB-UniRule"/>
</dbReference>
<dbReference type="SUPFAM" id="SSF51366">
    <property type="entry name" value="Ribulose-phoshate binding barrel"/>
    <property type="match status" value="1"/>
</dbReference>
<dbReference type="InterPro" id="IPR013785">
    <property type="entry name" value="Aldolase_TIM"/>
</dbReference>
<evidence type="ECO:0000256" key="10">
    <source>
        <dbReference type="HAMAP-Rule" id="MF_02227"/>
    </source>
</evidence>
<keyword evidence="16" id="KW-1185">Reference proteome</keyword>
<evidence type="ECO:0000256" key="8">
    <source>
        <dbReference type="ARBA" id="ARBA00022723"/>
    </source>
</evidence>
<feature type="active site" description="Proton donor" evidence="10 12">
    <location>
        <position position="191"/>
    </location>
</feature>